<dbReference type="Proteomes" id="UP000887563">
    <property type="component" value="Unplaced"/>
</dbReference>
<accession>A0A914MYM6</accession>
<reference evidence="2" key="1">
    <citation type="submission" date="2022-11" db="UniProtKB">
        <authorList>
            <consortium name="WormBaseParasite"/>
        </authorList>
    </citation>
    <scope>IDENTIFICATION</scope>
</reference>
<evidence type="ECO:0000313" key="2">
    <source>
        <dbReference type="WBParaSite" id="Minc3s03154g32969"/>
    </source>
</evidence>
<dbReference type="Gene3D" id="2.60.120.920">
    <property type="match status" value="1"/>
</dbReference>
<dbReference type="InterPro" id="IPR043136">
    <property type="entry name" value="B30.2/SPRY_sf"/>
</dbReference>
<keyword evidence="1" id="KW-1185">Reference proteome</keyword>
<name>A0A914MYM6_MELIC</name>
<sequence length="191" mass="21303">MSYIQISTTTEAASQASIIEMKDYITKIGVVEQMVKVGLEMITTNKNNLNNSIATFEKIVIGNVAKLFVFSAEDKYTLSKNGLQVKINDNAQYINTRGLVNLIDDKNFKYFEVYLENFDFASVGLATKNYSSTAFVGFLPSSCSIASDGNLYINGTPKKILKEGFASKCTVTFYLFLPQNVQSLFRREVSN</sequence>
<protein>
    <submittedName>
        <fullName evidence="2">Uncharacterized protein</fullName>
    </submittedName>
</protein>
<dbReference type="AlphaFoldDB" id="A0A914MYM6"/>
<dbReference type="WBParaSite" id="Minc3s03154g32969">
    <property type="protein sequence ID" value="Minc3s03154g32969"/>
    <property type="gene ID" value="Minc3s03154g32969"/>
</dbReference>
<organism evidence="1 2">
    <name type="scientific">Meloidogyne incognita</name>
    <name type="common">Southern root-knot nematode worm</name>
    <name type="synonym">Oxyuris incognita</name>
    <dbReference type="NCBI Taxonomy" id="6306"/>
    <lineage>
        <taxon>Eukaryota</taxon>
        <taxon>Metazoa</taxon>
        <taxon>Ecdysozoa</taxon>
        <taxon>Nematoda</taxon>
        <taxon>Chromadorea</taxon>
        <taxon>Rhabditida</taxon>
        <taxon>Tylenchina</taxon>
        <taxon>Tylenchomorpha</taxon>
        <taxon>Tylenchoidea</taxon>
        <taxon>Meloidogynidae</taxon>
        <taxon>Meloidogyninae</taxon>
        <taxon>Meloidogyne</taxon>
        <taxon>Meloidogyne incognita group</taxon>
    </lineage>
</organism>
<proteinExistence type="predicted"/>
<evidence type="ECO:0000313" key="1">
    <source>
        <dbReference type="Proteomes" id="UP000887563"/>
    </source>
</evidence>